<dbReference type="InterPro" id="IPR036890">
    <property type="entry name" value="HATPase_C_sf"/>
</dbReference>
<dbReference type="AlphaFoldDB" id="A0AAI8Z1P8"/>
<feature type="compositionally biased region" description="Basic and acidic residues" evidence="3">
    <location>
        <begin position="28"/>
        <end position="46"/>
    </location>
</feature>
<keyword evidence="6" id="KW-0418">Kinase</keyword>
<dbReference type="SMART" id="SM00448">
    <property type="entry name" value="REC"/>
    <property type="match status" value="1"/>
</dbReference>
<dbReference type="GO" id="GO:0000155">
    <property type="term" value="F:phosphorelay sensor kinase activity"/>
    <property type="evidence" value="ECO:0007669"/>
    <property type="project" value="InterPro"/>
</dbReference>
<proteinExistence type="predicted"/>
<keyword evidence="7" id="KW-1185">Reference proteome</keyword>
<evidence type="ECO:0000256" key="3">
    <source>
        <dbReference type="SAM" id="MobiDB-lite"/>
    </source>
</evidence>
<dbReference type="SUPFAM" id="SSF47384">
    <property type="entry name" value="Homodimeric domain of signal transducing histidine kinase"/>
    <property type="match status" value="1"/>
</dbReference>
<evidence type="ECO:0000313" key="6">
    <source>
        <dbReference type="EMBL" id="CAK4030829.1"/>
    </source>
</evidence>
<dbReference type="SUPFAM" id="SSF55785">
    <property type="entry name" value="PYP-like sensor domain (PAS domain)"/>
    <property type="match status" value="2"/>
</dbReference>
<accession>A0AAI8Z1P8</accession>
<dbReference type="CDD" id="cd00082">
    <property type="entry name" value="HisKA"/>
    <property type="match status" value="1"/>
</dbReference>
<evidence type="ECO:0000313" key="7">
    <source>
        <dbReference type="Proteomes" id="UP001296104"/>
    </source>
</evidence>
<protein>
    <submittedName>
        <fullName evidence="6">Histidine kinase M3YPp</fullName>
    </submittedName>
</protein>
<dbReference type="InterPro" id="IPR003661">
    <property type="entry name" value="HisK_dim/P_dom"/>
</dbReference>
<dbReference type="Gene3D" id="3.30.450.20">
    <property type="entry name" value="PAS domain"/>
    <property type="match status" value="2"/>
</dbReference>
<dbReference type="PANTHER" id="PTHR43719:SF30">
    <property type="entry name" value="TWO-COMPONENT SYSTEM RESPONSE REGULATOR"/>
    <property type="match status" value="1"/>
</dbReference>
<sequence>MDAQYAYLKEHDAEWLEKVLQERMRMRQAKDNGDEGIRQEDIKYGSDRSSAGPFDVTVANPPPDLVISEHAKLIRNHDWSTTSLGPIASWSTELRRMVNMCLSDNKATALWWGPERICLYNEAYTAVLAHKHPGALGKKVFEVWPELEDVPYGHSFGKADRTGMPSSEERVPFYVERAGYFEEVWASWVVIPVPGPNGNLGYYNTVSDVTQEVVYSRRVTTLHLLDQKTSAAETLRDYWSQVVSGLQDNEHEVPFAALYGPAAHEITRRSTEDSTIDDMDSGSQSEQSSIFAGSEWSLEGVLTGKSEAGMVPLPGRVDLDTGTEWLTPEFRSCMLSKTVTVLRKSDGTMSKILSDVAISRAFEGERCDTAVLLPIWSTYQEHRSGFLILGLNTRRGYDLDYQRFVRLLHQQLTTSLSTLVMAEDEAKRARAAARLAARDRIQLVQKLAASEQEAKEKELRFRSMADLAPIGIFEADTEGKVVYANQHFMHFTECAQHGFPDLTTLTNAFVEADREAAWSHWRKLIAGEQVHFECRLDKSFVTDEVFGGERMQGECWVLIAAYAMRHDSTCETKADTIKGVFGCMVDISRQKWMEGFQERQVKEQLERRRQQENFMDSTNHEARNPLAAITLCADDVHNIVRDIIQQPGNPQLTIARDSAAAILESVEIIIACAKHQKRIIDDVLTISKLDSKMLSISPTPVRPVAAVTQALRMFQSELQRSDVALEYTVGQSYEANKVDWVMLDPTRFLQILVNLLTNAIKFTKHELSRKVAVTLEASEKRPTDSECGVRFAPTSQRRPSISIADGGVYLCVKITDTGPGIIDSELENLFQRFQQASPKTYAQYGGSGLGLWISKELSAKLGGQIGVASNSSKHNGNEPNRGSTFAFYVQAMRCPPPSETTAQAVLHETEMEPRSMSVGTMAMLDQGIAAITAHLESTTPSVEKPSETKPPVKTIPDARMDIDKLRPPEETATATEIKTDILIVEDNLVNQRVMRKQLLRAGFRVSVANHGKEALDHIYPTSPASPASPTKVDVVLMDIEMPVMGGLECTRIIRKKESEGVPGSKRKWGRPGRLPILGVTANVRAEQQAAALEAGMDRVVTKPFHMSELLPAIERVKRERA</sequence>
<dbReference type="PANTHER" id="PTHR43719">
    <property type="entry name" value="TWO-COMPONENT HISTIDINE KINASE"/>
    <property type="match status" value="1"/>
</dbReference>
<dbReference type="PROSITE" id="PS50109">
    <property type="entry name" value="HIS_KIN"/>
    <property type="match status" value="1"/>
</dbReference>
<feature type="region of interest" description="Disordered" evidence="3">
    <location>
        <begin position="28"/>
        <end position="55"/>
    </location>
</feature>
<dbReference type="InterPro" id="IPR035965">
    <property type="entry name" value="PAS-like_dom_sf"/>
</dbReference>
<evidence type="ECO:0000256" key="1">
    <source>
        <dbReference type="ARBA" id="ARBA00022553"/>
    </source>
</evidence>
<keyword evidence="6" id="KW-0808">Transferase</keyword>
<dbReference type="SMART" id="SM00091">
    <property type="entry name" value="PAS"/>
    <property type="match status" value="1"/>
</dbReference>
<feature type="domain" description="Histidine kinase" evidence="4">
    <location>
        <begin position="617"/>
        <end position="893"/>
    </location>
</feature>
<dbReference type="Gene3D" id="3.30.565.10">
    <property type="entry name" value="Histidine kinase-like ATPase, C-terminal domain"/>
    <property type="match status" value="1"/>
</dbReference>
<reference evidence="6" key="1">
    <citation type="submission" date="2023-11" db="EMBL/GenBank/DDBJ databases">
        <authorList>
            <person name="Alioto T."/>
            <person name="Alioto T."/>
            <person name="Gomez Garrido J."/>
        </authorList>
    </citation>
    <scope>NUCLEOTIDE SEQUENCE</scope>
</reference>
<organism evidence="6 7">
    <name type="scientific">Lecanosticta acicola</name>
    <dbReference type="NCBI Taxonomy" id="111012"/>
    <lineage>
        <taxon>Eukaryota</taxon>
        <taxon>Fungi</taxon>
        <taxon>Dikarya</taxon>
        <taxon>Ascomycota</taxon>
        <taxon>Pezizomycotina</taxon>
        <taxon>Dothideomycetes</taxon>
        <taxon>Dothideomycetidae</taxon>
        <taxon>Mycosphaerellales</taxon>
        <taxon>Mycosphaerellaceae</taxon>
        <taxon>Lecanosticta</taxon>
    </lineage>
</organism>
<name>A0AAI8Z1P8_9PEZI</name>
<dbReference type="InterPro" id="IPR000014">
    <property type="entry name" value="PAS"/>
</dbReference>
<feature type="domain" description="Response regulatory" evidence="5">
    <location>
        <begin position="980"/>
        <end position="1117"/>
    </location>
</feature>
<evidence type="ECO:0000259" key="4">
    <source>
        <dbReference type="PROSITE" id="PS50109"/>
    </source>
</evidence>
<dbReference type="InterPro" id="IPR050956">
    <property type="entry name" value="2C_system_His_kinase"/>
</dbReference>
<dbReference type="InterPro" id="IPR004358">
    <property type="entry name" value="Sig_transdc_His_kin-like_C"/>
</dbReference>
<dbReference type="SUPFAM" id="SSF55874">
    <property type="entry name" value="ATPase domain of HSP90 chaperone/DNA topoisomerase II/histidine kinase"/>
    <property type="match status" value="1"/>
</dbReference>
<evidence type="ECO:0000259" key="5">
    <source>
        <dbReference type="PROSITE" id="PS50110"/>
    </source>
</evidence>
<dbReference type="SUPFAM" id="SSF52172">
    <property type="entry name" value="CheY-like"/>
    <property type="match status" value="1"/>
</dbReference>
<dbReference type="InterPro" id="IPR011006">
    <property type="entry name" value="CheY-like_superfamily"/>
</dbReference>
<evidence type="ECO:0000256" key="2">
    <source>
        <dbReference type="PROSITE-ProRule" id="PRU00169"/>
    </source>
</evidence>
<dbReference type="CDD" id="cd17546">
    <property type="entry name" value="REC_hyHK_CKI1_RcsC-like"/>
    <property type="match status" value="1"/>
</dbReference>
<dbReference type="Pfam" id="PF00072">
    <property type="entry name" value="Response_reg"/>
    <property type="match status" value="1"/>
</dbReference>
<feature type="modified residue" description="4-aspartylphosphate" evidence="2">
    <location>
        <position position="1038"/>
    </location>
</feature>
<dbReference type="InterPro" id="IPR036097">
    <property type="entry name" value="HisK_dim/P_sf"/>
</dbReference>
<dbReference type="InterPro" id="IPR005467">
    <property type="entry name" value="His_kinase_dom"/>
</dbReference>
<dbReference type="SMART" id="SM00387">
    <property type="entry name" value="HATPase_c"/>
    <property type="match status" value="1"/>
</dbReference>
<comment type="caution">
    <text evidence="6">The sequence shown here is derived from an EMBL/GenBank/DDBJ whole genome shotgun (WGS) entry which is preliminary data.</text>
</comment>
<dbReference type="PRINTS" id="PR00344">
    <property type="entry name" value="BCTRLSENSOR"/>
</dbReference>
<keyword evidence="1 2" id="KW-0597">Phosphoprotein</keyword>
<dbReference type="Gene3D" id="1.10.287.130">
    <property type="match status" value="1"/>
</dbReference>
<dbReference type="InterPro" id="IPR001789">
    <property type="entry name" value="Sig_transdc_resp-reg_receiver"/>
</dbReference>
<dbReference type="Proteomes" id="UP001296104">
    <property type="component" value="Unassembled WGS sequence"/>
</dbReference>
<dbReference type="Gene3D" id="3.40.50.2300">
    <property type="match status" value="1"/>
</dbReference>
<dbReference type="EMBL" id="CAVMBE010000040">
    <property type="protein sequence ID" value="CAK4030829.1"/>
    <property type="molecule type" value="Genomic_DNA"/>
</dbReference>
<dbReference type="PROSITE" id="PS50110">
    <property type="entry name" value="RESPONSE_REGULATORY"/>
    <property type="match status" value="1"/>
</dbReference>
<dbReference type="Pfam" id="PF13188">
    <property type="entry name" value="PAS_8"/>
    <property type="match status" value="1"/>
</dbReference>
<gene>
    <name evidence="6" type="ORF">LECACI_7A005987</name>
</gene>
<dbReference type="Pfam" id="PF02518">
    <property type="entry name" value="HATPase_c"/>
    <property type="match status" value="1"/>
</dbReference>
<dbReference type="InterPro" id="IPR003594">
    <property type="entry name" value="HATPase_dom"/>
</dbReference>